<evidence type="ECO:0000313" key="1">
    <source>
        <dbReference type="EMBL" id="RXS72584.1"/>
    </source>
</evidence>
<reference evidence="1 2" key="1">
    <citation type="submission" date="2019-01" db="EMBL/GenBank/DDBJ databases">
        <title>Blautia sp. nov. KGMB01111 isolated human feces.</title>
        <authorList>
            <person name="Park J.-E."/>
            <person name="Kim J.-S."/>
            <person name="Park S.-H."/>
        </authorList>
    </citation>
    <scope>NUCLEOTIDE SEQUENCE [LARGE SCALE GENOMIC DNA]</scope>
    <source>
        <strain evidence="1 2">KGMB01111</strain>
    </source>
</reference>
<gene>
    <name evidence="1" type="ORF">ETP43_16530</name>
</gene>
<organism evidence="1 2">
    <name type="scientific">Blautia faecicola</name>
    <dbReference type="NCBI Taxonomy" id="2509240"/>
    <lineage>
        <taxon>Bacteria</taxon>
        <taxon>Bacillati</taxon>
        <taxon>Bacillota</taxon>
        <taxon>Clostridia</taxon>
        <taxon>Lachnospirales</taxon>
        <taxon>Lachnospiraceae</taxon>
        <taxon>Blautia</taxon>
    </lineage>
</organism>
<protein>
    <recommendedName>
        <fullName evidence="3">TFIIB-type domain-containing protein</fullName>
    </recommendedName>
</protein>
<comment type="caution">
    <text evidence="1">The sequence shown here is derived from an EMBL/GenBank/DDBJ whole genome shotgun (WGS) entry which is preliminary data.</text>
</comment>
<dbReference type="EMBL" id="SDKC01000002">
    <property type="protein sequence ID" value="RXS72584.1"/>
    <property type="molecule type" value="Genomic_DNA"/>
</dbReference>
<evidence type="ECO:0000313" key="2">
    <source>
        <dbReference type="Proteomes" id="UP000290106"/>
    </source>
</evidence>
<accession>A0A4Q1RDA7</accession>
<dbReference type="AlphaFoldDB" id="A0A4Q1RDA7"/>
<evidence type="ECO:0008006" key="3">
    <source>
        <dbReference type="Google" id="ProtNLM"/>
    </source>
</evidence>
<proteinExistence type="predicted"/>
<keyword evidence="2" id="KW-1185">Reference proteome</keyword>
<dbReference type="Proteomes" id="UP000290106">
    <property type="component" value="Unassembled WGS sequence"/>
</dbReference>
<dbReference type="OrthoDB" id="2064863at2"/>
<name>A0A4Q1RDA7_9FIRM</name>
<sequence length="66" mass="7302">MFGYLEGFSENEEILYCSHCASPISIRYNDGTVLCEKCGLHFGMIEIAAASLVESIMSDEEGDVFE</sequence>
<dbReference type="RefSeq" id="WP_129259700.1">
    <property type="nucleotide sequence ID" value="NZ_SDKC01000002.1"/>
</dbReference>